<name>A0A9X9LVU7_GULGU</name>
<reference evidence="1 2" key="1">
    <citation type="submission" date="2018-10" db="EMBL/GenBank/DDBJ databases">
        <authorList>
            <person name="Ekblom R."/>
            <person name="Jareborg N."/>
        </authorList>
    </citation>
    <scope>NUCLEOTIDE SEQUENCE [LARGE SCALE GENOMIC DNA]</scope>
    <source>
        <tissue evidence="1">Muscle</tissue>
    </source>
</reference>
<evidence type="ECO:0000313" key="2">
    <source>
        <dbReference type="Proteomes" id="UP000269945"/>
    </source>
</evidence>
<protein>
    <submittedName>
        <fullName evidence="1">Uncharacterized protein</fullName>
    </submittedName>
</protein>
<organism evidence="1 2">
    <name type="scientific">Gulo gulo</name>
    <name type="common">Wolverine</name>
    <name type="synonym">Gluton</name>
    <dbReference type="NCBI Taxonomy" id="48420"/>
    <lineage>
        <taxon>Eukaryota</taxon>
        <taxon>Metazoa</taxon>
        <taxon>Chordata</taxon>
        <taxon>Craniata</taxon>
        <taxon>Vertebrata</taxon>
        <taxon>Euteleostomi</taxon>
        <taxon>Mammalia</taxon>
        <taxon>Eutheria</taxon>
        <taxon>Laurasiatheria</taxon>
        <taxon>Carnivora</taxon>
        <taxon>Caniformia</taxon>
        <taxon>Musteloidea</taxon>
        <taxon>Mustelidae</taxon>
        <taxon>Guloninae</taxon>
        <taxon>Gulo</taxon>
    </lineage>
</organism>
<dbReference type="AlphaFoldDB" id="A0A9X9LVU7"/>
<keyword evidence="2" id="KW-1185">Reference proteome</keyword>
<comment type="caution">
    <text evidence="1">The sequence shown here is derived from an EMBL/GenBank/DDBJ whole genome shotgun (WGS) entry which is preliminary data.</text>
</comment>
<dbReference type="EMBL" id="CYRY02022408">
    <property type="protein sequence ID" value="VCW97606.1"/>
    <property type="molecule type" value="Genomic_DNA"/>
</dbReference>
<sequence length="36" mass="4048">MIRTLLLMELLIQESSKAAVSPHIGLRLVFSLHENS</sequence>
<gene>
    <name evidence="1" type="ORF">BN2614_LOCUS1</name>
</gene>
<proteinExistence type="predicted"/>
<accession>A0A9X9LVU7</accession>
<evidence type="ECO:0000313" key="1">
    <source>
        <dbReference type="EMBL" id="VCW97606.1"/>
    </source>
</evidence>
<dbReference type="Proteomes" id="UP000269945">
    <property type="component" value="Unassembled WGS sequence"/>
</dbReference>